<sequence length="44" mass="5214">MEMKEEDLTYNDIFIKHPEQSSLSIGEAYQTIEELLVEAETYFQ</sequence>
<accession>A0A816MIV3</accession>
<dbReference type="Proteomes" id="UP000676336">
    <property type="component" value="Unassembled WGS sequence"/>
</dbReference>
<evidence type="ECO:0000313" key="1">
    <source>
        <dbReference type="EMBL" id="CAF2000430.1"/>
    </source>
</evidence>
<evidence type="ECO:0000313" key="3">
    <source>
        <dbReference type="Proteomes" id="UP000663824"/>
    </source>
</evidence>
<dbReference type="EMBL" id="CAJNRE010002973">
    <property type="protein sequence ID" value="CAF2000430.1"/>
    <property type="molecule type" value="Genomic_DNA"/>
</dbReference>
<feature type="non-terminal residue" evidence="1">
    <location>
        <position position="44"/>
    </location>
</feature>
<comment type="caution">
    <text evidence="1">The sequence shown here is derived from an EMBL/GenBank/DDBJ whole genome shotgun (WGS) entry which is preliminary data.</text>
</comment>
<gene>
    <name evidence="1" type="ORF">MBJ925_LOCUS8205</name>
    <name evidence="2" type="ORF">SMN809_LOCUS19972</name>
</gene>
<organism evidence="1 3">
    <name type="scientific">Rotaria magnacalcarata</name>
    <dbReference type="NCBI Taxonomy" id="392030"/>
    <lineage>
        <taxon>Eukaryota</taxon>
        <taxon>Metazoa</taxon>
        <taxon>Spiralia</taxon>
        <taxon>Gnathifera</taxon>
        <taxon>Rotifera</taxon>
        <taxon>Eurotatoria</taxon>
        <taxon>Bdelloidea</taxon>
        <taxon>Philodinida</taxon>
        <taxon>Philodinidae</taxon>
        <taxon>Rotaria</taxon>
    </lineage>
</organism>
<name>A0A816MIV3_9BILA</name>
<evidence type="ECO:0000313" key="2">
    <source>
        <dbReference type="EMBL" id="CAF4155916.1"/>
    </source>
</evidence>
<dbReference type="Proteomes" id="UP000663824">
    <property type="component" value="Unassembled WGS sequence"/>
</dbReference>
<dbReference type="AlphaFoldDB" id="A0A816MIV3"/>
<protein>
    <submittedName>
        <fullName evidence="1">Uncharacterized protein</fullName>
    </submittedName>
</protein>
<proteinExistence type="predicted"/>
<reference evidence="1" key="1">
    <citation type="submission" date="2021-02" db="EMBL/GenBank/DDBJ databases">
        <authorList>
            <person name="Nowell W R."/>
        </authorList>
    </citation>
    <scope>NUCLEOTIDE SEQUENCE</scope>
</reference>
<dbReference type="EMBL" id="CAJOBI010010830">
    <property type="protein sequence ID" value="CAF4155916.1"/>
    <property type="molecule type" value="Genomic_DNA"/>
</dbReference>